<sequence length="242" mass="27161">MSILTTQRLVHLSTAYPMITNSWYFIAAATLSVCNSPQSVPQILNYIIPENVSPTTSLTHSAISQSSSEHQDQFRKVQKMREALLKSAALGGLPKSINSLIQLKTATPSELRETEIHRQHNPSPNYLLEEQRGGEFWRKTYGKVANRVYEQMNAASPDLATWALNHVYAPLLSYTDILTPKETSFVVIACLIPQDVNPQLKGHLKGGLNNGASREEIMQVRQMSIEISKWCGIDWREEVAKL</sequence>
<keyword evidence="3" id="KW-1185">Reference proteome</keyword>
<dbReference type="EMBL" id="KV454409">
    <property type="protein sequence ID" value="ODQ66108.1"/>
    <property type="molecule type" value="Genomic_DNA"/>
</dbReference>
<dbReference type="InterPro" id="IPR029032">
    <property type="entry name" value="AhpD-like"/>
</dbReference>
<evidence type="ECO:0000259" key="1">
    <source>
        <dbReference type="Pfam" id="PF02627"/>
    </source>
</evidence>
<dbReference type="Pfam" id="PF02627">
    <property type="entry name" value="CMD"/>
    <property type="match status" value="1"/>
</dbReference>
<reference evidence="2 3" key="1">
    <citation type="journal article" date="2016" name="Proc. Natl. Acad. Sci. U.S.A.">
        <title>Comparative genomics of biotechnologically important yeasts.</title>
        <authorList>
            <person name="Riley R."/>
            <person name="Haridas S."/>
            <person name="Wolfe K.H."/>
            <person name="Lopes M.R."/>
            <person name="Hittinger C.T."/>
            <person name="Goeker M."/>
            <person name="Salamov A.A."/>
            <person name="Wisecaver J.H."/>
            <person name="Long T.M."/>
            <person name="Calvey C.H."/>
            <person name="Aerts A.L."/>
            <person name="Barry K.W."/>
            <person name="Choi C."/>
            <person name="Clum A."/>
            <person name="Coughlan A.Y."/>
            <person name="Deshpande S."/>
            <person name="Douglass A.P."/>
            <person name="Hanson S.J."/>
            <person name="Klenk H.-P."/>
            <person name="LaButti K.M."/>
            <person name="Lapidus A."/>
            <person name="Lindquist E.A."/>
            <person name="Lipzen A.M."/>
            <person name="Meier-Kolthoff J.P."/>
            <person name="Ohm R.A."/>
            <person name="Otillar R.P."/>
            <person name="Pangilinan J.L."/>
            <person name="Peng Y."/>
            <person name="Rokas A."/>
            <person name="Rosa C.A."/>
            <person name="Scheuner C."/>
            <person name="Sibirny A.A."/>
            <person name="Slot J.C."/>
            <person name="Stielow J.B."/>
            <person name="Sun H."/>
            <person name="Kurtzman C.P."/>
            <person name="Blackwell M."/>
            <person name="Grigoriev I.V."/>
            <person name="Jeffries T.W."/>
        </authorList>
    </citation>
    <scope>NUCLEOTIDE SEQUENCE [LARGE SCALE GENOMIC DNA]</scope>
    <source>
        <strain evidence="2 3">DSM 6958</strain>
    </source>
</reference>
<dbReference type="PANTHER" id="PTHR28180:SF2">
    <property type="entry name" value="PEROXISOMAL PROTEIN 2"/>
    <property type="match status" value="1"/>
</dbReference>
<feature type="domain" description="Carboxymuconolactone decarboxylase-like" evidence="1">
    <location>
        <begin position="162"/>
        <end position="231"/>
    </location>
</feature>
<dbReference type="Proteomes" id="UP000095009">
    <property type="component" value="Unassembled WGS sequence"/>
</dbReference>
<evidence type="ECO:0000313" key="3">
    <source>
        <dbReference type="Proteomes" id="UP000095009"/>
    </source>
</evidence>
<dbReference type="AlphaFoldDB" id="A0A1E3PLA3"/>
<organism evidence="2 3">
    <name type="scientific">Nadsonia fulvescens var. elongata DSM 6958</name>
    <dbReference type="NCBI Taxonomy" id="857566"/>
    <lineage>
        <taxon>Eukaryota</taxon>
        <taxon>Fungi</taxon>
        <taxon>Dikarya</taxon>
        <taxon>Ascomycota</taxon>
        <taxon>Saccharomycotina</taxon>
        <taxon>Dipodascomycetes</taxon>
        <taxon>Dipodascales</taxon>
        <taxon>Dipodascales incertae sedis</taxon>
        <taxon>Nadsonia</taxon>
    </lineage>
</organism>
<dbReference type="InterPro" id="IPR003779">
    <property type="entry name" value="CMD-like"/>
</dbReference>
<dbReference type="SUPFAM" id="SSF69118">
    <property type="entry name" value="AhpD-like"/>
    <property type="match status" value="1"/>
</dbReference>
<proteinExistence type="predicted"/>
<evidence type="ECO:0000313" key="2">
    <source>
        <dbReference type="EMBL" id="ODQ66108.1"/>
    </source>
</evidence>
<gene>
    <name evidence="2" type="ORF">NADFUDRAFT_51376</name>
</gene>
<dbReference type="GO" id="GO:0051920">
    <property type="term" value="F:peroxiredoxin activity"/>
    <property type="evidence" value="ECO:0007669"/>
    <property type="project" value="InterPro"/>
</dbReference>
<name>A0A1E3PLA3_9ASCO</name>
<dbReference type="OrthoDB" id="5537330at2759"/>
<dbReference type="STRING" id="857566.A0A1E3PLA3"/>
<dbReference type="Gene3D" id="1.20.1290.10">
    <property type="entry name" value="AhpD-like"/>
    <property type="match status" value="1"/>
</dbReference>
<protein>
    <recommendedName>
        <fullName evidence="1">Carboxymuconolactone decarboxylase-like domain-containing protein</fullName>
    </recommendedName>
</protein>
<dbReference type="InterPro" id="IPR052999">
    <property type="entry name" value="PTS1_Protein"/>
</dbReference>
<dbReference type="PANTHER" id="PTHR28180">
    <property type="entry name" value="CONSERVED MITOCHONDRIAL PROTEIN-RELATED"/>
    <property type="match status" value="1"/>
</dbReference>
<accession>A0A1E3PLA3</accession>